<evidence type="ECO:0000313" key="2">
    <source>
        <dbReference type="Proteomes" id="UP000011115"/>
    </source>
</evidence>
<proteinExistence type="predicted"/>
<protein>
    <submittedName>
        <fullName evidence="1">Uncharacterized protein</fullName>
    </submittedName>
</protein>
<dbReference type="AlphaFoldDB" id="M1CNA9"/>
<reference evidence="1" key="2">
    <citation type="submission" date="2015-06" db="UniProtKB">
        <authorList>
            <consortium name="EnsemblPlants"/>
        </authorList>
    </citation>
    <scope>IDENTIFICATION</scope>
    <source>
        <strain evidence="1">DM1-3 516 R44</strain>
    </source>
</reference>
<name>M1CNA9_SOLTU</name>
<dbReference type="PaxDb" id="4113-PGSC0003DMT400071171"/>
<dbReference type="HOGENOM" id="CLU_3018089_0_0_1"/>
<accession>M1CNA9</accession>
<organism evidence="1 2">
    <name type="scientific">Solanum tuberosum</name>
    <name type="common">Potato</name>
    <dbReference type="NCBI Taxonomy" id="4113"/>
    <lineage>
        <taxon>Eukaryota</taxon>
        <taxon>Viridiplantae</taxon>
        <taxon>Streptophyta</taxon>
        <taxon>Embryophyta</taxon>
        <taxon>Tracheophyta</taxon>
        <taxon>Spermatophyta</taxon>
        <taxon>Magnoliopsida</taxon>
        <taxon>eudicotyledons</taxon>
        <taxon>Gunneridae</taxon>
        <taxon>Pentapetalae</taxon>
        <taxon>asterids</taxon>
        <taxon>lamiids</taxon>
        <taxon>Solanales</taxon>
        <taxon>Solanaceae</taxon>
        <taxon>Solanoideae</taxon>
        <taxon>Solaneae</taxon>
        <taxon>Solanum</taxon>
    </lineage>
</organism>
<dbReference type="EnsemblPlants" id="PGSC0003DMT400071171">
    <property type="protein sequence ID" value="PGSC0003DMT400071171"/>
    <property type="gene ID" value="PGSC0003DMG401027680"/>
</dbReference>
<sequence length="56" mass="6557">MKLVIRLCIRTRHLFLRGFIKFRTLDPWLEKQHTREKSGIVGYLGLDGSTQPITTD</sequence>
<dbReference type="Proteomes" id="UP000011115">
    <property type="component" value="Unassembled WGS sequence"/>
</dbReference>
<dbReference type="Gramene" id="PGSC0003DMT400071171">
    <property type="protein sequence ID" value="PGSC0003DMT400071171"/>
    <property type="gene ID" value="PGSC0003DMG401027680"/>
</dbReference>
<reference evidence="2" key="1">
    <citation type="journal article" date="2011" name="Nature">
        <title>Genome sequence and analysis of the tuber crop potato.</title>
        <authorList>
            <consortium name="The Potato Genome Sequencing Consortium"/>
        </authorList>
    </citation>
    <scope>NUCLEOTIDE SEQUENCE [LARGE SCALE GENOMIC DNA]</scope>
    <source>
        <strain evidence="2">cv. DM1-3 516 R44</strain>
    </source>
</reference>
<evidence type="ECO:0000313" key="1">
    <source>
        <dbReference type="EnsemblPlants" id="PGSC0003DMT400071171"/>
    </source>
</evidence>
<dbReference type="InParanoid" id="M1CNA9"/>
<keyword evidence="2" id="KW-1185">Reference proteome</keyword>